<dbReference type="PROSITE" id="PS00583">
    <property type="entry name" value="PFKB_KINASES_1"/>
    <property type="match status" value="1"/>
</dbReference>
<evidence type="ECO:0000256" key="5">
    <source>
        <dbReference type="ARBA" id="ARBA00023211"/>
    </source>
</evidence>
<dbReference type="Pfam" id="PF00294">
    <property type="entry name" value="PfkB"/>
    <property type="match status" value="1"/>
</dbReference>
<evidence type="ECO:0000256" key="3">
    <source>
        <dbReference type="ARBA" id="ARBA00022777"/>
    </source>
</evidence>
<dbReference type="GO" id="GO:0006796">
    <property type="term" value="P:phosphate-containing compound metabolic process"/>
    <property type="evidence" value="ECO:0007669"/>
    <property type="project" value="UniProtKB-ARBA"/>
</dbReference>
<dbReference type="Gene3D" id="3.40.1190.20">
    <property type="match status" value="1"/>
</dbReference>
<dbReference type="InterPro" id="IPR029056">
    <property type="entry name" value="Ribokinase-like"/>
</dbReference>
<keyword evidence="5" id="KW-0464">Manganese</keyword>
<keyword evidence="9" id="KW-1185">Reference proteome</keyword>
<gene>
    <name evidence="10" type="primary">LOC108864011</name>
</gene>
<keyword evidence="2" id="KW-0479">Metal-binding</keyword>
<dbReference type="Pfam" id="PF04227">
    <property type="entry name" value="Indigoidine_A"/>
    <property type="match status" value="1"/>
</dbReference>
<keyword evidence="3" id="KW-0418">Kinase</keyword>
<evidence type="ECO:0000256" key="2">
    <source>
        <dbReference type="ARBA" id="ARBA00022723"/>
    </source>
</evidence>
<organism evidence="9 10">
    <name type="scientific">Galendromus occidentalis</name>
    <name type="common">western predatory mite</name>
    <dbReference type="NCBI Taxonomy" id="34638"/>
    <lineage>
        <taxon>Eukaryota</taxon>
        <taxon>Metazoa</taxon>
        <taxon>Ecdysozoa</taxon>
        <taxon>Arthropoda</taxon>
        <taxon>Chelicerata</taxon>
        <taxon>Arachnida</taxon>
        <taxon>Acari</taxon>
        <taxon>Parasitiformes</taxon>
        <taxon>Mesostigmata</taxon>
        <taxon>Gamasina</taxon>
        <taxon>Phytoseioidea</taxon>
        <taxon>Phytoseiidae</taxon>
        <taxon>Typhlodrominae</taxon>
        <taxon>Galendromus</taxon>
    </lineage>
</organism>
<dbReference type="SUPFAM" id="SSF110581">
    <property type="entry name" value="Indigoidine synthase A-like"/>
    <property type="match status" value="1"/>
</dbReference>
<evidence type="ECO:0000256" key="1">
    <source>
        <dbReference type="ARBA" id="ARBA00022679"/>
    </source>
</evidence>
<dbReference type="HAMAP" id="MF_01876">
    <property type="entry name" value="PsiMP_glycosidase"/>
    <property type="match status" value="1"/>
</dbReference>
<evidence type="ECO:0000256" key="6">
    <source>
        <dbReference type="ARBA" id="ARBA00023239"/>
    </source>
</evidence>
<dbReference type="GO" id="GO:0004730">
    <property type="term" value="F:pseudouridylate synthase activity"/>
    <property type="evidence" value="ECO:0007669"/>
    <property type="project" value="InterPro"/>
</dbReference>
<reference evidence="10" key="1">
    <citation type="submission" date="2025-08" db="UniProtKB">
        <authorList>
            <consortium name="RefSeq"/>
        </authorList>
    </citation>
    <scope>IDENTIFICATION</scope>
</reference>
<evidence type="ECO:0000313" key="9">
    <source>
        <dbReference type="Proteomes" id="UP000694867"/>
    </source>
</evidence>
<dbReference type="PANTHER" id="PTHR42909:SF1">
    <property type="entry name" value="CARBOHYDRATE KINASE PFKB DOMAIN-CONTAINING PROTEIN"/>
    <property type="match status" value="1"/>
</dbReference>
<dbReference type="InterPro" id="IPR002173">
    <property type="entry name" value="Carboh/pur_kinase_PfkB_CS"/>
</dbReference>
<keyword evidence="7" id="KW-0326">Glycosidase</keyword>
<dbReference type="InterPro" id="IPR011611">
    <property type="entry name" value="PfkB_dom"/>
</dbReference>
<evidence type="ECO:0000313" key="10">
    <source>
        <dbReference type="RefSeq" id="XP_018494359.1"/>
    </source>
</evidence>
<name>A0AAJ7P9U8_9ACAR</name>
<dbReference type="Proteomes" id="UP000694867">
    <property type="component" value="Unplaced"/>
</dbReference>
<keyword evidence="6" id="KW-0456">Lyase</keyword>
<evidence type="ECO:0000259" key="8">
    <source>
        <dbReference type="Pfam" id="PF00294"/>
    </source>
</evidence>
<dbReference type="GO" id="GO:0005737">
    <property type="term" value="C:cytoplasm"/>
    <property type="evidence" value="ECO:0007669"/>
    <property type="project" value="TreeGrafter"/>
</dbReference>
<sequence>MLRIGMLSRRGFSTLKFSSEVASALKNGDPIVALESTIITHGMPYPENLKTAMDVEQVVRRTGAVPATVALIEGEIHAGLSSQMLEDLASSKDDLVKVSRRDLAPAMAQKMTGGTTVAGTMVVAHKAGIQMFVTGGIGGVHRGAEITMDVSADLIELGRTPVTVVSAGVKSILDIEKTLEFLETQGVCVATYGDSKEFPCFWTRSSGHEAPWNVRDPSEAAAVIASRLSLNLQSGMLIANPIPTNHEADGKFIEACVQDALKESQIQNIRGKDITPFILNRVHHATSGASLRSNVALVKHNALVGSLIAKELSNILPDKLPQQQESADVHSFYIGSQTKSPLTINPSRPVVVGGCMVDFNIKLAEDKIEIDGKTYKGRVFQGYGGVGRNIADCTSRLGLSPLLISAVGSDLNGKGLLGHNPLMDKSGIEILRDATTATCCAVHNRAGQLLYNVGDMLIHDRITPELLLKYEKDIEAAPIVVLDANIPEDTLRLAVDMCTRLKKPLWYEPTIVNKSTKAFDKKRISGVWYTSPNRDELEVMYRDLTGGNDVQGDEVTRAAKMAKELLRSGAITRAVYATLGPKGLVRVTKTNDLFDAIHFEAPQAATIKTSNGAGDCQASTIITGLALQLPEEEYMGAAMDIPLLTLASYSAVPDTLSKDDLKVKNVVKTRRIII</sequence>
<evidence type="ECO:0000256" key="7">
    <source>
        <dbReference type="ARBA" id="ARBA00023295"/>
    </source>
</evidence>
<dbReference type="RefSeq" id="XP_018494359.1">
    <property type="nucleotide sequence ID" value="XM_018638843.1"/>
</dbReference>
<dbReference type="GO" id="GO:0016798">
    <property type="term" value="F:hydrolase activity, acting on glycosyl bonds"/>
    <property type="evidence" value="ECO:0007669"/>
    <property type="project" value="UniProtKB-KW"/>
</dbReference>
<dbReference type="GeneID" id="108864011"/>
<dbReference type="GO" id="GO:0046872">
    <property type="term" value="F:metal ion binding"/>
    <property type="evidence" value="ECO:0007669"/>
    <property type="project" value="UniProtKB-KW"/>
</dbReference>
<dbReference type="AlphaFoldDB" id="A0AAJ7P9U8"/>
<feature type="domain" description="Carbohydrate kinase PfkB" evidence="8">
    <location>
        <begin position="350"/>
        <end position="633"/>
    </location>
</feature>
<dbReference type="PANTHER" id="PTHR42909">
    <property type="entry name" value="ZGC:136858"/>
    <property type="match status" value="1"/>
</dbReference>
<dbReference type="GO" id="GO:0016301">
    <property type="term" value="F:kinase activity"/>
    <property type="evidence" value="ECO:0007669"/>
    <property type="project" value="UniProtKB-KW"/>
</dbReference>
<accession>A0AAJ7P9U8</accession>
<proteinExistence type="inferred from homology"/>
<keyword evidence="4" id="KW-0378">Hydrolase</keyword>
<dbReference type="SUPFAM" id="SSF53613">
    <property type="entry name" value="Ribokinase-like"/>
    <property type="match status" value="1"/>
</dbReference>
<dbReference type="KEGG" id="goe:108864011"/>
<keyword evidence="1" id="KW-0808">Transferase</keyword>
<evidence type="ECO:0000256" key="4">
    <source>
        <dbReference type="ARBA" id="ARBA00022801"/>
    </source>
</evidence>
<dbReference type="InterPro" id="IPR007342">
    <property type="entry name" value="PsuG"/>
</dbReference>
<dbReference type="InterPro" id="IPR022830">
    <property type="entry name" value="Indigdn_synthA-like"/>
</dbReference>
<protein>
    <submittedName>
        <fullName evidence="10">Pseudouridine-metabolizing bifunctional protein C1861.05</fullName>
    </submittedName>
</protein>
<dbReference type="Gene3D" id="3.40.1790.10">
    <property type="entry name" value="Indigoidine synthase domain"/>
    <property type="match status" value="1"/>
</dbReference>